<keyword evidence="3" id="KW-1133">Transmembrane helix</keyword>
<feature type="transmembrane region" description="Helical" evidence="3">
    <location>
        <begin position="35"/>
        <end position="52"/>
    </location>
</feature>
<evidence type="ECO:0000313" key="5">
    <source>
        <dbReference type="EMBL" id="PZP50253.1"/>
    </source>
</evidence>
<dbReference type="Gene3D" id="1.20.120.1760">
    <property type="match status" value="1"/>
</dbReference>
<dbReference type="InterPro" id="IPR032269">
    <property type="entry name" value="DUF4833"/>
</dbReference>
<dbReference type="InterPro" id="IPR043130">
    <property type="entry name" value="CDP-OH_PTrfase_TM_dom"/>
</dbReference>
<reference evidence="5 6" key="1">
    <citation type="submission" date="2017-11" db="EMBL/GenBank/DDBJ databases">
        <title>Infants hospitalized years apart are colonized by the same room-sourced microbial strains.</title>
        <authorList>
            <person name="Brooks B."/>
            <person name="Olm M.R."/>
            <person name="Firek B.A."/>
            <person name="Baker R."/>
            <person name="Thomas B.C."/>
            <person name="Morowitz M.J."/>
            <person name="Banfield J.F."/>
        </authorList>
    </citation>
    <scope>NUCLEOTIDE SEQUENCE [LARGE SCALE GENOMIC DNA]</scope>
    <source>
        <strain evidence="5">S2_009_000_R2_76</strain>
    </source>
</reference>
<dbReference type="GO" id="GO:0016020">
    <property type="term" value="C:membrane"/>
    <property type="evidence" value="ECO:0007669"/>
    <property type="project" value="InterPro"/>
</dbReference>
<dbReference type="Pfam" id="PF16117">
    <property type="entry name" value="DUF4833"/>
    <property type="match status" value="1"/>
</dbReference>
<gene>
    <name evidence="5" type="ORF">DI598_05990</name>
</gene>
<evidence type="ECO:0000256" key="2">
    <source>
        <dbReference type="RuleBase" id="RU003750"/>
    </source>
</evidence>
<proteinExistence type="inferred from homology"/>
<comment type="similarity">
    <text evidence="2">Belongs to the CDP-alcohol phosphatidyltransferase class-I family.</text>
</comment>
<protein>
    <submittedName>
        <fullName evidence="5">CDP-alcohol phosphatidyltransferase</fullName>
    </submittedName>
</protein>
<feature type="transmembrane region" description="Helical" evidence="3">
    <location>
        <begin position="126"/>
        <end position="146"/>
    </location>
</feature>
<dbReference type="InterPro" id="IPR048254">
    <property type="entry name" value="CDP_ALCOHOL_P_TRANSF_CS"/>
</dbReference>
<dbReference type="Pfam" id="PF01066">
    <property type="entry name" value="CDP-OH_P_transf"/>
    <property type="match status" value="1"/>
</dbReference>
<dbReference type="InterPro" id="IPR000462">
    <property type="entry name" value="CDP-OH_P_trans"/>
</dbReference>
<evidence type="ECO:0000256" key="3">
    <source>
        <dbReference type="SAM" id="Phobius"/>
    </source>
</evidence>
<name>A0A2W5F640_9SPHI</name>
<dbReference type="GO" id="GO:0016780">
    <property type="term" value="F:phosphotransferase activity, for other substituted phosphate groups"/>
    <property type="evidence" value="ECO:0007669"/>
    <property type="project" value="InterPro"/>
</dbReference>
<evidence type="ECO:0000259" key="4">
    <source>
        <dbReference type="Pfam" id="PF16117"/>
    </source>
</evidence>
<feature type="transmembrane region" description="Helical" evidence="3">
    <location>
        <begin position="166"/>
        <end position="183"/>
    </location>
</feature>
<feature type="transmembrane region" description="Helical" evidence="3">
    <location>
        <begin position="64"/>
        <end position="81"/>
    </location>
</feature>
<accession>A0A2W5F640</accession>
<feature type="transmembrane region" description="Helical" evidence="3">
    <location>
        <begin position="102"/>
        <end position="120"/>
    </location>
</feature>
<organism evidence="5 6">
    <name type="scientific">Pseudopedobacter saltans</name>
    <dbReference type="NCBI Taxonomy" id="151895"/>
    <lineage>
        <taxon>Bacteria</taxon>
        <taxon>Pseudomonadati</taxon>
        <taxon>Bacteroidota</taxon>
        <taxon>Sphingobacteriia</taxon>
        <taxon>Sphingobacteriales</taxon>
        <taxon>Sphingobacteriaceae</taxon>
        <taxon>Pseudopedobacter</taxon>
    </lineage>
</organism>
<keyword evidence="3" id="KW-0812">Transmembrane</keyword>
<keyword evidence="1 2" id="KW-0808">Transferase</keyword>
<dbReference type="EMBL" id="QFOI01000075">
    <property type="protein sequence ID" value="PZP50253.1"/>
    <property type="molecule type" value="Genomic_DNA"/>
</dbReference>
<dbReference type="GO" id="GO:0008654">
    <property type="term" value="P:phospholipid biosynthetic process"/>
    <property type="evidence" value="ECO:0007669"/>
    <property type="project" value="InterPro"/>
</dbReference>
<evidence type="ECO:0000313" key="6">
    <source>
        <dbReference type="Proteomes" id="UP000249645"/>
    </source>
</evidence>
<keyword evidence="3" id="KW-0472">Membrane</keyword>
<feature type="transmembrane region" description="Helical" evidence="3">
    <location>
        <begin position="203"/>
        <end position="225"/>
    </location>
</feature>
<dbReference type="Proteomes" id="UP000249645">
    <property type="component" value="Unassembled WGS sequence"/>
</dbReference>
<comment type="caution">
    <text evidence="5">The sequence shown here is derived from an EMBL/GenBank/DDBJ whole genome shotgun (WGS) entry which is preliminary data.</text>
</comment>
<evidence type="ECO:0000256" key="1">
    <source>
        <dbReference type="ARBA" id="ARBA00022679"/>
    </source>
</evidence>
<sequence length="442" mass="49206">MKIMRLRDKLQLGIYKVIDPFVRFLIKIGFTPNRVTITGFILNVGVAIIFIVGAEKGHRGDFDFVGWAGALTLFAGLFDMLDGQVARIGKMSSTYGALFDSVLDRYSECIMFLGICYYLVGHHYFLSSIFAFVAMIGSVMVSYTRARSEGLGIQNKGGFMQRPERVVLLGISGIVCGVASHFIGDYKLFVPGFRYHIFETMSIFTIPITVMAVMTNITAIGRLMAAKPLLDAKDREKEAQSGKVETVNTIATKTIVMLLLFLSIGLGSFSGIKAQHTIQIEGKAFPIPPSSSKMLFYLQRSSNTNTIICELNGNSEKVDDSKPVVTSWLRYGDDPKGPRKDLNFIQRTFAYGMKSKSLGNGQYSLHFVCYKKYEMRLMKINGLYHITGPVNGKVCILDRMFININGGSFWSPNVEYVEIVGHDMSTSQVVSEKLTNVKKEEA</sequence>
<dbReference type="AlphaFoldDB" id="A0A2W5F640"/>
<feature type="domain" description="DUF4833" evidence="4">
    <location>
        <begin position="296"/>
        <end position="433"/>
    </location>
</feature>
<dbReference type="PROSITE" id="PS00379">
    <property type="entry name" value="CDP_ALCOHOL_P_TRANSF"/>
    <property type="match status" value="1"/>
</dbReference>
<feature type="transmembrane region" description="Helical" evidence="3">
    <location>
        <begin position="246"/>
        <end position="269"/>
    </location>
</feature>